<dbReference type="InterPro" id="IPR010765">
    <property type="entry name" value="DUF1350"/>
</dbReference>
<name>A0A2W1JPJ2_9CYAN</name>
<dbReference type="Pfam" id="PF07082">
    <property type="entry name" value="DUF1350"/>
    <property type="match status" value="1"/>
</dbReference>
<dbReference type="PANTHER" id="PTHR34127:SF1">
    <property type="entry name" value="OS04G0405600 PROTEIN"/>
    <property type="match status" value="1"/>
</dbReference>
<dbReference type="AlphaFoldDB" id="A0A2W1JPJ2"/>
<sequence>MAGILSVPLWSSLVGLELRSPPHRTLTAGPPMIWQKVAGNWVLLPRHPIAVIHFLGGAFIGGAPQTTYQRFLESLCEQGYAIITTSFDTVVDHFGVVDDIAAKFAAVQTELHATSRLKRFLPVYGLGHSMGCKLHLMLGSLYKIERAGNILISFNNERAEQAIPFSEFLSPDAPLVFRPSPNETQRLVQEHYQVRRNLLVKFSNDSLDQTPKLASLLEQRFPGMVVVQRLSGNHLTPMGPDLNWKAGENFTPFDAVGQWIRQGVYRELRQLESTVVRWLDPLRVS</sequence>
<accession>A0A2W1JPJ2</accession>
<dbReference type="Gene3D" id="3.40.50.1820">
    <property type="entry name" value="alpha/beta hydrolase"/>
    <property type="match status" value="1"/>
</dbReference>
<dbReference type="InterPro" id="IPR029058">
    <property type="entry name" value="AB_hydrolase_fold"/>
</dbReference>
<protein>
    <recommendedName>
        <fullName evidence="3">DUF1350 domain-containing protein</fullName>
    </recommendedName>
</protein>
<dbReference type="Proteomes" id="UP000248857">
    <property type="component" value="Unassembled WGS sequence"/>
</dbReference>
<gene>
    <name evidence="1" type="ORF">C1752_00098</name>
</gene>
<keyword evidence="2" id="KW-1185">Reference proteome</keyword>
<dbReference type="EMBL" id="PQWO01000001">
    <property type="protein sequence ID" value="PZD75219.1"/>
    <property type="molecule type" value="Genomic_DNA"/>
</dbReference>
<evidence type="ECO:0008006" key="3">
    <source>
        <dbReference type="Google" id="ProtNLM"/>
    </source>
</evidence>
<dbReference type="PANTHER" id="PTHR34127">
    <property type="entry name" value="OS04G0405600 PROTEIN"/>
    <property type="match status" value="1"/>
</dbReference>
<evidence type="ECO:0000313" key="2">
    <source>
        <dbReference type="Proteomes" id="UP000248857"/>
    </source>
</evidence>
<reference evidence="1 2" key="1">
    <citation type="journal article" date="2018" name="Sci. Rep.">
        <title>A novel species of the marine cyanobacterium Acaryochloris with a unique pigment content and lifestyle.</title>
        <authorList>
            <person name="Partensky F."/>
            <person name="Six C."/>
            <person name="Ratin M."/>
            <person name="Garczarek L."/>
            <person name="Vaulot D."/>
            <person name="Probert I."/>
            <person name="Calteau A."/>
            <person name="Gourvil P."/>
            <person name="Marie D."/>
            <person name="Grebert T."/>
            <person name="Bouchier C."/>
            <person name="Le Panse S."/>
            <person name="Gachenot M."/>
            <person name="Rodriguez F."/>
            <person name="Garrido J.L."/>
        </authorList>
    </citation>
    <scope>NUCLEOTIDE SEQUENCE [LARGE SCALE GENOMIC DNA]</scope>
    <source>
        <strain evidence="1 2">RCC1774</strain>
    </source>
</reference>
<comment type="caution">
    <text evidence="1">The sequence shown here is derived from an EMBL/GenBank/DDBJ whole genome shotgun (WGS) entry which is preliminary data.</text>
</comment>
<evidence type="ECO:0000313" key="1">
    <source>
        <dbReference type="EMBL" id="PZD75219.1"/>
    </source>
</evidence>
<organism evidence="1 2">
    <name type="scientific">Acaryochloris thomasi RCC1774</name>
    <dbReference type="NCBI Taxonomy" id="1764569"/>
    <lineage>
        <taxon>Bacteria</taxon>
        <taxon>Bacillati</taxon>
        <taxon>Cyanobacteriota</taxon>
        <taxon>Cyanophyceae</taxon>
        <taxon>Acaryochloridales</taxon>
        <taxon>Acaryochloridaceae</taxon>
        <taxon>Acaryochloris</taxon>
        <taxon>Acaryochloris thomasi</taxon>
    </lineage>
</organism>
<dbReference type="SUPFAM" id="SSF53474">
    <property type="entry name" value="alpha/beta-Hydrolases"/>
    <property type="match status" value="1"/>
</dbReference>
<proteinExistence type="predicted"/>